<dbReference type="RefSeq" id="WP_047763208.1">
    <property type="nucleotide sequence ID" value="NZ_LAQL01000003.1"/>
</dbReference>
<dbReference type="STRING" id="1489064.WH96_06240"/>
<dbReference type="PROSITE" id="PS51257">
    <property type="entry name" value="PROKAR_LIPOPROTEIN"/>
    <property type="match status" value="1"/>
</dbReference>
<dbReference type="Gene3D" id="3.40.50.1820">
    <property type="entry name" value="alpha/beta hydrolase"/>
    <property type="match status" value="1"/>
</dbReference>
<feature type="chain" id="PRO_5002597084" description="Alpha/beta hydrolase" evidence="1">
    <location>
        <begin position="22"/>
        <end position="400"/>
    </location>
</feature>
<dbReference type="EMBL" id="LAQL01000003">
    <property type="protein sequence ID" value="KLN61871.1"/>
    <property type="molecule type" value="Genomic_DNA"/>
</dbReference>
<protein>
    <recommendedName>
        <fullName evidence="4">Alpha/beta hydrolase</fullName>
    </recommendedName>
</protein>
<gene>
    <name evidence="2" type="ORF">WH96_06240</name>
</gene>
<sequence length="400" mass="45291">MKFLLLVMLLFVFGCGQNKNASPQIYDSKLLSIVTSEPPPNIVKVLYGTNRKRDPQSNLNNADYLDERSNTFDRKNSIELGYKNVLIPPSHKKTKIERRSVSSFFYPDECFFQIINSGNLDYSEFKAAVRNSKGDALFIYIHGYNNTFEDAIFRAAQLTTDLESKDLTLTPVIFSWPSGSTTKGFDLPSDYLRAWTNKEWAKKDLADFLLLATENKKSKNVFILAHSLGAGLLGEALEQIRIQEPKKSKLFNQIILVGADIDTQTFKNVISPQFQTLSRKTTIYASNNDNPLKTSKSVHVGHPRLGDSSDLEKLTSINNLRGIDAIEVNGVKFNLFGHSYYAEMESTLIDITSVMRGIDIEKRTASLSNDKGFWSLPKAIESSRFEWQRRKDAALRRCPQ</sequence>
<dbReference type="SUPFAM" id="SSF53474">
    <property type="entry name" value="alpha/beta-Hydrolases"/>
    <property type="match status" value="1"/>
</dbReference>
<feature type="signal peptide" evidence="1">
    <location>
        <begin position="1"/>
        <end position="21"/>
    </location>
</feature>
<accession>A0A0H2MI43</accession>
<dbReference type="InterPro" id="IPR010297">
    <property type="entry name" value="DUF900_hydrolase"/>
</dbReference>
<evidence type="ECO:0000313" key="2">
    <source>
        <dbReference type="EMBL" id="KLN61871.1"/>
    </source>
</evidence>
<dbReference type="PANTHER" id="PTHR36513:SF1">
    <property type="entry name" value="TRANSMEMBRANE PROTEIN"/>
    <property type="match status" value="1"/>
</dbReference>
<dbReference type="PANTHER" id="PTHR36513">
    <property type="entry name" value="ABC TRANSMEMBRANE TYPE-1 DOMAIN-CONTAINING PROTEIN"/>
    <property type="match status" value="1"/>
</dbReference>
<keyword evidence="3" id="KW-1185">Reference proteome</keyword>
<dbReference type="InterPro" id="IPR029058">
    <property type="entry name" value="AB_hydrolase_fold"/>
</dbReference>
<dbReference type="OrthoDB" id="9797755at2"/>
<name>A0A0H2MI43_9PROT</name>
<dbReference type="Pfam" id="PF05990">
    <property type="entry name" value="DUF900"/>
    <property type="match status" value="1"/>
</dbReference>
<evidence type="ECO:0008006" key="4">
    <source>
        <dbReference type="Google" id="ProtNLM"/>
    </source>
</evidence>
<evidence type="ECO:0000256" key="1">
    <source>
        <dbReference type="SAM" id="SignalP"/>
    </source>
</evidence>
<proteinExistence type="predicted"/>
<dbReference type="Proteomes" id="UP000035444">
    <property type="component" value="Unassembled WGS sequence"/>
</dbReference>
<organism evidence="2 3">
    <name type="scientific">Kiloniella spongiae</name>
    <dbReference type="NCBI Taxonomy" id="1489064"/>
    <lineage>
        <taxon>Bacteria</taxon>
        <taxon>Pseudomonadati</taxon>
        <taxon>Pseudomonadota</taxon>
        <taxon>Alphaproteobacteria</taxon>
        <taxon>Rhodospirillales</taxon>
        <taxon>Kiloniellaceae</taxon>
        <taxon>Kiloniella</taxon>
    </lineage>
</organism>
<evidence type="ECO:0000313" key="3">
    <source>
        <dbReference type="Proteomes" id="UP000035444"/>
    </source>
</evidence>
<keyword evidence="1" id="KW-0732">Signal</keyword>
<dbReference type="AlphaFoldDB" id="A0A0H2MI43"/>
<comment type="caution">
    <text evidence="2">The sequence shown here is derived from an EMBL/GenBank/DDBJ whole genome shotgun (WGS) entry which is preliminary data.</text>
</comment>
<reference evidence="2 3" key="1">
    <citation type="submission" date="2015-03" db="EMBL/GenBank/DDBJ databases">
        <title>Genome Sequence of Kiloniella spongiae MEBiC09566, isolated from a marine sponge.</title>
        <authorList>
            <person name="Shao Z."/>
            <person name="Wang L."/>
            <person name="Li X."/>
        </authorList>
    </citation>
    <scope>NUCLEOTIDE SEQUENCE [LARGE SCALE GENOMIC DNA]</scope>
    <source>
        <strain evidence="2 3">MEBiC09566</strain>
    </source>
</reference>